<evidence type="ECO:0000256" key="1">
    <source>
        <dbReference type="PROSITE-ProRule" id="PRU00047"/>
    </source>
</evidence>
<evidence type="ECO:0000259" key="3">
    <source>
        <dbReference type="PROSITE" id="PS50158"/>
    </source>
</evidence>
<dbReference type="AlphaFoldDB" id="A0A8D8A521"/>
<keyword evidence="1" id="KW-0863">Zinc-finger</keyword>
<keyword evidence="1" id="KW-0479">Metal-binding</keyword>
<dbReference type="EMBL" id="HBUE01015768">
    <property type="protein sequence ID" value="CAG6450413.1"/>
    <property type="molecule type" value="Transcribed_RNA"/>
</dbReference>
<dbReference type="GO" id="GO:0003676">
    <property type="term" value="F:nucleic acid binding"/>
    <property type="evidence" value="ECO:0007669"/>
    <property type="project" value="InterPro"/>
</dbReference>
<dbReference type="GO" id="GO:0008270">
    <property type="term" value="F:zinc ion binding"/>
    <property type="evidence" value="ECO:0007669"/>
    <property type="project" value="UniProtKB-KW"/>
</dbReference>
<dbReference type="PROSITE" id="PS50158">
    <property type="entry name" value="ZF_CCHC"/>
    <property type="match status" value="1"/>
</dbReference>
<dbReference type="InterPro" id="IPR001878">
    <property type="entry name" value="Znf_CCHC"/>
</dbReference>
<sequence length="348" mass="40146">MMNDENAFRLLPGAFNANVDSQNLRQEWEEWHRAFELTLHTRKIYSQSEKLVAMLTIGGRGLQRIFYNLLPVPEEIYPELVEVPLRPHDVPEYDNAVKRLETFFVGKQNLRVELEVFRSIRQKNEESFKNFLLRLRAQASRCDFGVREETEILQQVTVGARDEKIKDKGLENVMNLNEITNYAQNRETLLKQKEKSKQFREEQQVNYVPAARSSYKRESYQKPGARSGRYPNRPYQRQAGDRSSNQRGPRWNEADRNPSGHGRTVPKCNRCGSWSHDPDSSGCFARQARCNKCGTVGHYARVCTVPYGGHPGNSRGHGGPEANMLAQSALEWKEELPRRPKPEDIAKV</sequence>
<evidence type="ECO:0000256" key="2">
    <source>
        <dbReference type="SAM" id="MobiDB-lite"/>
    </source>
</evidence>
<feature type="compositionally biased region" description="Basic and acidic residues" evidence="2">
    <location>
        <begin position="194"/>
        <end position="203"/>
    </location>
</feature>
<organism evidence="4">
    <name type="scientific">Culex pipiens</name>
    <name type="common">House mosquito</name>
    <dbReference type="NCBI Taxonomy" id="7175"/>
    <lineage>
        <taxon>Eukaryota</taxon>
        <taxon>Metazoa</taxon>
        <taxon>Ecdysozoa</taxon>
        <taxon>Arthropoda</taxon>
        <taxon>Hexapoda</taxon>
        <taxon>Insecta</taxon>
        <taxon>Pterygota</taxon>
        <taxon>Neoptera</taxon>
        <taxon>Endopterygota</taxon>
        <taxon>Diptera</taxon>
        <taxon>Nematocera</taxon>
        <taxon>Culicoidea</taxon>
        <taxon>Culicidae</taxon>
        <taxon>Culicinae</taxon>
        <taxon>Culicini</taxon>
        <taxon>Culex</taxon>
        <taxon>Culex</taxon>
    </lineage>
</organism>
<feature type="domain" description="CCHC-type" evidence="3">
    <location>
        <begin position="289"/>
        <end position="303"/>
    </location>
</feature>
<reference evidence="4" key="1">
    <citation type="submission" date="2021-05" db="EMBL/GenBank/DDBJ databases">
        <authorList>
            <person name="Alioto T."/>
            <person name="Alioto T."/>
            <person name="Gomez Garrido J."/>
        </authorList>
    </citation>
    <scope>NUCLEOTIDE SEQUENCE</scope>
</reference>
<accession>A0A8D8A521</accession>
<proteinExistence type="predicted"/>
<keyword evidence="1" id="KW-0862">Zinc</keyword>
<evidence type="ECO:0000313" key="4">
    <source>
        <dbReference type="EMBL" id="CAG6450413.1"/>
    </source>
</evidence>
<feature type="region of interest" description="Disordered" evidence="2">
    <location>
        <begin position="194"/>
        <end position="267"/>
    </location>
</feature>
<name>A0A8D8A521_CULPI</name>
<dbReference type="PANTHER" id="PTHR33198">
    <property type="entry name" value="ANK_REP_REGION DOMAIN-CONTAINING PROTEIN-RELATED"/>
    <property type="match status" value="1"/>
</dbReference>
<protein>
    <submittedName>
        <fullName evidence="4">(northern house mosquito) hypothetical protein</fullName>
    </submittedName>
</protein>